<protein>
    <submittedName>
        <fullName evidence="1">Uncharacterized protein</fullName>
    </submittedName>
</protein>
<proteinExistence type="predicted"/>
<reference evidence="1 2" key="1">
    <citation type="submission" date="2024-01" db="EMBL/GenBank/DDBJ databases">
        <title>The genomes of 5 underutilized Papilionoideae crops provide insights into root nodulation and disease resistanc.</title>
        <authorList>
            <person name="Jiang F."/>
        </authorList>
    </citation>
    <scope>NUCLEOTIDE SEQUENCE [LARGE SCALE GENOMIC DNA]</scope>
    <source>
        <strain evidence="1">DUOXIRENSHENG_FW03</strain>
        <tissue evidence="1">Leaves</tissue>
    </source>
</reference>
<comment type="caution">
    <text evidence="1">The sequence shown here is derived from an EMBL/GenBank/DDBJ whole genome shotgun (WGS) entry which is preliminary data.</text>
</comment>
<gene>
    <name evidence="1" type="ORF">VNO78_01455</name>
</gene>
<evidence type="ECO:0000313" key="2">
    <source>
        <dbReference type="Proteomes" id="UP001386955"/>
    </source>
</evidence>
<accession>A0AAN9T0F9</accession>
<name>A0AAN9T0F9_PSOTE</name>
<dbReference type="AlphaFoldDB" id="A0AAN9T0F9"/>
<organism evidence="1 2">
    <name type="scientific">Psophocarpus tetragonolobus</name>
    <name type="common">Winged bean</name>
    <name type="synonym">Dolichos tetragonolobus</name>
    <dbReference type="NCBI Taxonomy" id="3891"/>
    <lineage>
        <taxon>Eukaryota</taxon>
        <taxon>Viridiplantae</taxon>
        <taxon>Streptophyta</taxon>
        <taxon>Embryophyta</taxon>
        <taxon>Tracheophyta</taxon>
        <taxon>Spermatophyta</taxon>
        <taxon>Magnoliopsida</taxon>
        <taxon>eudicotyledons</taxon>
        <taxon>Gunneridae</taxon>
        <taxon>Pentapetalae</taxon>
        <taxon>rosids</taxon>
        <taxon>fabids</taxon>
        <taxon>Fabales</taxon>
        <taxon>Fabaceae</taxon>
        <taxon>Papilionoideae</taxon>
        <taxon>50 kb inversion clade</taxon>
        <taxon>NPAAA clade</taxon>
        <taxon>indigoferoid/millettioid clade</taxon>
        <taxon>Phaseoleae</taxon>
        <taxon>Psophocarpus</taxon>
    </lineage>
</organism>
<keyword evidence="2" id="KW-1185">Reference proteome</keyword>
<dbReference type="Proteomes" id="UP001386955">
    <property type="component" value="Unassembled WGS sequence"/>
</dbReference>
<sequence length="105" mass="11997">MVTEKQKRRDTWAEDDDVPRIGGEKRLQFEALHVCVSVFESDANQKNKNKEDEEDEKQKTIMTLMSTKTARMPGSVGPSNALHIVVFHLLFFARSSSIIFIRASK</sequence>
<dbReference type="EMBL" id="JAYMYS010000001">
    <property type="protein sequence ID" value="KAK7410574.1"/>
    <property type="molecule type" value="Genomic_DNA"/>
</dbReference>
<evidence type="ECO:0000313" key="1">
    <source>
        <dbReference type="EMBL" id="KAK7410574.1"/>
    </source>
</evidence>